<organism evidence="1">
    <name type="scientific">Opuntia streptacantha</name>
    <name type="common">Prickly pear cactus</name>
    <name type="synonym">Opuntia cardona</name>
    <dbReference type="NCBI Taxonomy" id="393608"/>
    <lineage>
        <taxon>Eukaryota</taxon>
        <taxon>Viridiplantae</taxon>
        <taxon>Streptophyta</taxon>
        <taxon>Embryophyta</taxon>
        <taxon>Tracheophyta</taxon>
        <taxon>Spermatophyta</taxon>
        <taxon>Magnoliopsida</taxon>
        <taxon>eudicotyledons</taxon>
        <taxon>Gunneridae</taxon>
        <taxon>Pentapetalae</taxon>
        <taxon>Caryophyllales</taxon>
        <taxon>Cactineae</taxon>
        <taxon>Cactaceae</taxon>
        <taxon>Opuntioideae</taxon>
        <taxon>Opuntia</taxon>
    </lineage>
</organism>
<protein>
    <submittedName>
        <fullName evidence="1">Uncharacterized protein</fullName>
    </submittedName>
</protein>
<proteinExistence type="predicted"/>
<reference evidence="1" key="1">
    <citation type="journal article" date="2013" name="J. Plant Res.">
        <title>Effect of fungi and light on seed germination of three Opuntia species from semiarid lands of central Mexico.</title>
        <authorList>
            <person name="Delgado-Sanchez P."/>
            <person name="Jimenez-Bremont J.F."/>
            <person name="Guerrero-Gonzalez Mde L."/>
            <person name="Flores J."/>
        </authorList>
    </citation>
    <scope>NUCLEOTIDE SEQUENCE</scope>
    <source>
        <tissue evidence="1">Cladode</tissue>
    </source>
</reference>
<accession>A0A7C9AGI3</accession>
<reference evidence="1" key="2">
    <citation type="submission" date="2020-07" db="EMBL/GenBank/DDBJ databases">
        <authorList>
            <person name="Vera ALvarez R."/>
            <person name="Arias-Moreno D.M."/>
            <person name="Jimenez-Jacinto V."/>
            <person name="Jimenez-Bremont J.F."/>
            <person name="Swaminathan K."/>
            <person name="Moose S.P."/>
            <person name="Guerrero-Gonzalez M.L."/>
            <person name="Marino-Ramirez L."/>
            <person name="Landsman D."/>
            <person name="Rodriguez-Kessler M."/>
            <person name="Delgado-Sanchez P."/>
        </authorList>
    </citation>
    <scope>NUCLEOTIDE SEQUENCE</scope>
    <source>
        <tissue evidence="1">Cladode</tissue>
    </source>
</reference>
<dbReference type="AlphaFoldDB" id="A0A7C9AGI3"/>
<dbReference type="EMBL" id="GISG01227977">
    <property type="protein sequence ID" value="MBA4665673.1"/>
    <property type="molecule type" value="Transcribed_RNA"/>
</dbReference>
<evidence type="ECO:0000313" key="1">
    <source>
        <dbReference type="EMBL" id="MBA4665673.1"/>
    </source>
</evidence>
<sequence length="114" mass="13321">MPPRMLFLHLDFLLRRSESVQYHQGLLLLSRFVFACSQGCLQQEKLPMHPGNSCTQFSHCSSQISHTSSASSHSSQLRLHVQHWFHTIRTCWDCTPWPTSTPRDTMYQQTRTLF</sequence>
<name>A0A7C9AGI3_OPUST</name>